<comment type="caution">
    <text evidence="6">The sequence shown here is derived from an EMBL/GenBank/DDBJ whole genome shotgun (WGS) entry which is preliminary data.</text>
</comment>
<dbReference type="FunFam" id="1.10.10.10:FF:000001">
    <property type="entry name" value="LysR family transcriptional regulator"/>
    <property type="match status" value="1"/>
</dbReference>
<dbReference type="Gene3D" id="3.40.190.10">
    <property type="entry name" value="Periplasmic binding protein-like II"/>
    <property type="match status" value="2"/>
</dbReference>
<dbReference type="EMBL" id="LRBG01000037">
    <property type="protein sequence ID" value="KXU83708.1"/>
    <property type="molecule type" value="Genomic_DNA"/>
</dbReference>
<keyword evidence="3" id="KW-0238">DNA-binding</keyword>
<evidence type="ECO:0000313" key="7">
    <source>
        <dbReference type="Proteomes" id="UP000075613"/>
    </source>
</evidence>
<dbReference type="OrthoDB" id="9803735at2"/>
<feature type="domain" description="HTH lysR-type" evidence="5">
    <location>
        <begin position="1"/>
        <end position="58"/>
    </location>
</feature>
<dbReference type="InterPro" id="IPR000847">
    <property type="entry name" value="LysR_HTH_N"/>
</dbReference>
<dbReference type="AlphaFoldDB" id="A0A149PFB4"/>
<comment type="similarity">
    <text evidence="1">Belongs to the LysR transcriptional regulatory family.</text>
</comment>
<dbReference type="GO" id="GO:0003700">
    <property type="term" value="F:DNA-binding transcription factor activity"/>
    <property type="evidence" value="ECO:0007669"/>
    <property type="project" value="InterPro"/>
</dbReference>
<dbReference type="PANTHER" id="PTHR30126:SF77">
    <property type="entry name" value="TRANSCRIPTIONAL REGULATORY PROTEIN"/>
    <property type="match status" value="1"/>
</dbReference>
<evidence type="ECO:0000256" key="4">
    <source>
        <dbReference type="ARBA" id="ARBA00023163"/>
    </source>
</evidence>
<evidence type="ECO:0000256" key="1">
    <source>
        <dbReference type="ARBA" id="ARBA00009437"/>
    </source>
</evidence>
<dbReference type="STRING" id="1399968.CI15_24445"/>
<dbReference type="InterPro" id="IPR036390">
    <property type="entry name" value="WH_DNA-bd_sf"/>
</dbReference>
<dbReference type="InterPro" id="IPR005119">
    <property type="entry name" value="LysR_subst-bd"/>
</dbReference>
<dbReference type="Gene3D" id="1.10.10.10">
    <property type="entry name" value="Winged helix-like DNA-binding domain superfamily/Winged helix DNA-binding domain"/>
    <property type="match status" value="1"/>
</dbReference>
<accession>A0A149PFB4</accession>
<keyword evidence="4" id="KW-0804">Transcription</keyword>
<evidence type="ECO:0000259" key="5">
    <source>
        <dbReference type="PROSITE" id="PS50931"/>
    </source>
</evidence>
<reference evidence="6 7" key="1">
    <citation type="journal article" date="2015" name="Int. J. Syst. Evol. Microbiol.">
        <title>Burkholderia monticola sp. nov., isolated from mountain soil.</title>
        <authorList>
            <person name="Baek I."/>
            <person name="Seo B."/>
            <person name="Lee I."/>
            <person name="Yi H."/>
            <person name="Chun J."/>
        </authorList>
    </citation>
    <scope>NUCLEOTIDE SEQUENCE [LARGE SCALE GENOMIC DNA]</scope>
    <source>
        <strain evidence="6 7">JC2948</strain>
    </source>
</reference>
<evidence type="ECO:0000256" key="3">
    <source>
        <dbReference type="ARBA" id="ARBA00023125"/>
    </source>
</evidence>
<dbReference type="Pfam" id="PF03466">
    <property type="entry name" value="LysR_substrate"/>
    <property type="match status" value="1"/>
</dbReference>
<evidence type="ECO:0000256" key="2">
    <source>
        <dbReference type="ARBA" id="ARBA00023015"/>
    </source>
</evidence>
<dbReference type="CDD" id="cd05466">
    <property type="entry name" value="PBP2_LTTR_substrate"/>
    <property type="match status" value="1"/>
</dbReference>
<gene>
    <name evidence="6" type="ORF">CI15_24445</name>
</gene>
<dbReference type="SUPFAM" id="SSF46785">
    <property type="entry name" value="Winged helix' DNA-binding domain"/>
    <property type="match status" value="1"/>
</dbReference>
<dbReference type="InterPro" id="IPR036388">
    <property type="entry name" value="WH-like_DNA-bd_sf"/>
</dbReference>
<keyword evidence="2" id="KW-0805">Transcription regulation</keyword>
<proteinExistence type="inferred from homology"/>
<dbReference type="GO" id="GO:0000976">
    <property type="term" value="F:transcription cis-regulatory region binding"/>
    <property type="evidence" value="ECO:0007669"/>
    <property type="project" value="TreeGrafter"/>
</dbReference>
<organism evidence="6 7">
    <name type="scientific">Paraburkholderia monticola</name>
    <dbReference type="NCBI Taxonomy" id="1399968"/>
    <lineage>
        <taxon>Bacteria</taxon>
        <taxon>Pseudomonadati</taxon>
        <taxon>Pseudomonadota</taxon>
        <taxon>Betaproteobacteria</taxon>
        <taxon>Burkholderiales</taxon>
        <taxon>Burkholderiaceae</taxon>
        <taxon>Paraburkholderia</taxon>
    </lineage>
</organism>
<dbReference type="SUPFAM" id="SSF53850">
    <property type="entry name" value="Periplasmic binding protein-like II"/>
    <property type="match status" value="1"/>
</dbReference>
<name>A0A149PFB4_9BURK</name>
<keyword evidence="7" id="KW-1185">Reference proteome</keyword>
<protein>
    <submittedName>
        <fullName evidence="6">LysR family transcriptional regulator</fullName>
    </submittedName>
</protein>
<dbReference type="PROSITE" id="PS50931">
    <property type="entry name" value="HTH_LYSR"/>
    <property type="match status" value="1"/>
</dbReference>
<dbReference type="Pfam" id="PF00126">
    <property type="entry name" value="HTH_1"/>
    <property type="match status" value="1"/>
</dbReference>
<dbReference type="PANTHER" id="PTHR30126">
    <property type="entry name" value="HTH-TYPE TRANSCRIPTIONAL REGULATOR"/>
    <property type="match status" value="1"/>
</dbReference>
<sequence length="312" mass="34222">MNTRFLETFVTLAKLRSFRTTATALHATPAAISQRLKALEDELHTVLVDRESREFRLTPNGEYLLGYAKAVVEATRQLQAAASASHEGAMRGKLRLGVIETVVHSWLADYMRRLSNDFPQLEVELAVDVSVVLQRRLMAGELDLIIRVEGSDEESVVCDALANYPVHWVARVGLLPLSRSGLAKRVLRHPILTFGRGTAPHRALEDIVSKLALANGVPLADTRITGSPSISVIVQLVRDGFGVAAIPRLFVDHLIARGEVVELPLQPSPPSIVVSMSRRADAPLFVHGAANAARAACHEYCELGDRRLIERL</sequence>
<evidence type="ECO:0000313" key="6">
    <source>
        <dbReference type="EMBL" id="KXU83708.1"/>
    </source>
</evidence>
<dbReference type="RefSeq" id="WP_062132404.1">
    <property type="nucleotide sequence ID" value="NZ_LRBG01000037.1"/>
</dbReference>
<dbReference type="Proteomes" id="UP000075613">
    <property type="component" value="Unassembled WGS sequence"/>
</dbReference>